<name>B0KVB9_UNCKA</name>
<sequence length="250" mass="29347">MLNLYGITISLSIFLCILITQKLVVKYKKNEEIFWGLSFWTILCGILGARIYHVLDYFDYYRYHQLDIFKIWNGGMGIWGGIFGGTLGAITYLKIKGEKIFPWLDIISVVTPLGQSVGRWGNFFNKEIFGLPTTLPWGIYIEPEKRPVEFLNYSKFHPLFVYESILNFILFLFLLILYKKTNEKTPSGTFLCIYLISYSTIRFFLEFLRTNPWKIEIASLFLNVSQCISILVIIISIIFIFRNNFLRKKQ</sequence>
<dbReference type="PANTHER" id="PTHR30589:SF0">
    <property type="entry name" value="PHOSPHATIDYLGLYCEROL--PROLIPOPROTEIN DIACYLGLYCERYL TRANSFERASE"/>
    <property type="match status" value="1"/>
</dbReference>
<dbReference type="PROSITE" id="PS01311">
    <property type="entry name" value="LGT"/>
    <property type="match status" value="1"/>
</dbReference>
<dbReference type="NCBIfam" id="TIGR00544">
    <property type="entry name" value="lgt"/>
    <property type="match status" value="1"/>
</dbReference>
<proteinExistence type="inferred from homology"/>
<dbReference type="Pfam" id="PF01790">
    <property type="entry name" value="LGT"/>
    <property type="match status" value="1"/>
</dbReference>
<feature type="transmembrane region" description="Helical" evidence="7">
    <location>
        <begin position="32"/>
        <end position="51"/>
    </location>
</feature>
<keyword evidence="3 7" id="KW-0808">Transferase</keyword>
<feature type="transmembrane region" description="Helical" evidence="7">
    <location>
        <begin position="190"/>
        <end position="208"/>
    </location>
</feature>
<evidence type="ECO:0000256" key="2">
    <source>
        <dbReference type="ARBA" id="ARBA00022475"/>
    </source>
</evidence>
<keyword evidence="4 7" id="KW-0812">Transmembrane</keyword>
<comment type="catalytic activity">
    <reaction evidence="7">
        <text>L-cysteinyl-[prolipoprotein] + a 1,2-diacyl-sn-glycero-3-phospho-(1'-sn-glycerol) = an S-1,2-diacyl-sn-glyceryl-L-cysteinyl-[prolipoprotein] + sn-glycerol 1-phosphate + H(+)</text>
        <dbReference type="Rhea" id="RHEA:56712"/>
        <dbReference type="Rhea" id="RHEA-COMP:14679"/>
        <dbReference type="Rhea" id="RHEA-COMP:14680"/>
        <dbReference type="ChEBI" id="CHEBI:15378"/>
        <dbReference type="ChEBI" id="CHEBI:29950"/>
        <dbReference type="ChEBI" id="CHEBI:57685"/>
        <dbReference type="ChEBI" id="CHEBI:64716"/>
        <dbReference type="ChEBI" id="CHEBI:140658"/>
        <dbReference type="EC" id="2.5.1.145"/>
    </reaction>
</comment>
<dbReference type="GO" id="GO:0008961">
    <property type="term" value="F:phosphatidylglycerol-prolipoprotein diacylglyceryl transferase activity"/>
    <property type="evidence" value="ECO:0007669"/>
    <property type="project" value="UniProtKB-UniRule"/>
</dbReference>
<dbReference type="InterPro" id="IPR001640">
    <property type="entry name" value="Lgt"/>
</dbReference>
<dbReference type="UniPathway" id="UPA00664"/>
<feature type="binding site" evidence="7">
    <location>
        <position position="119"/>
    </location>
    <ligand>
        <name>a 1,2-diacyl-sn-glycero-3-phospho-(1'-sn-glycerol)</name>
        <dbReference type="ChEBI" id="CHEBI:64716"/>
    </ligand>
</feature>
<evidence type="ECO:0000256" key="3">
    <source>
        <dbReference type="ARBA" id="ARBA00022679"/>
    </source>
</evidence>
<keyword evidence="8" id="KW-0449">Lipoprotein</keyword>
<feature type="transmembrane region" description="Helical" evidence="7">
    <location>
        <begin position="6"/>
        <end position="25"/>
    </location>
</feature>
<dbReference type="EMBL" id="CU367853">
    <property type="protein sequence ID" value="CAO79504.1"/>
    <property type="molecule type" value="Genomic_DNA"/>
</dbReference>
<evidence type="ECO:0000313" key="8">
    <source>
        <dbReference type="EMBL" id="CAO79504.1"/>
    </source>
</evidence>
<protein>
    <recommendedName>
        <fullName evidence="7">Phosphatidylglycerol--prolipoprotein diacylglyceryl transferase</fullName>
        <ecNumber evidence="7">2.5.1.145</ecNumber>
    </recommendedName>
</protein>
<dbReference type="HAMAP" id="MF_01147">
    <property type="entry name" value="Lgt"/>
    <property type="match status" value="1"/>
</dbReference>
<dbReference type="GO" id="GO:0005886">
    <property type="term" value="C:plasma membrane"/>
    <property type="evidence" value="ECO:0007669"/>
    <property type="project" value="UniProtKB-SubCell"/>
</dbReference>
<comment type="pathway">
    <text evidence="7">Protein modification; lipoprotein biosynthesis (diacylglyceryl transfer).</text>
</comment>
<comment type="subcellular location">
    <subcellularLocation>
        <location evidence="7">Cell membrane</location>
        <topology evidence="7">Multi-pass membrane protein</topology>
    </subcellularLocation>
</comment>
<comment type="function">
    <text evidence="7">Catalyzes the transfer of the diacylglyceryl group from phosphatidylglycerol to the sulfhydryl group of the N-terminal cysteine of a prolipoprotein, the first step in the formation of mature lipoproteins.</text>
</comment>
<keyword evidence="8" id="KW-0328">Glycosyltransferase</keyword>
<feature type="transmembrane region" description="Helical" evidence="7">
    <location>
        <begin position="159"/>
        <end position="178"/>
    </location>
</feature>
<evidence type="ECO:0000256" key="6">
    <source>
        <dbReference type="ARBA" id="ARBA00023136"/>
    </source>
</evidence>
<keyword evidence="5 7" id="KW-1133">Transmembrane helix</keyword>
<organism evidence="8">
    <name type="scientific">uncultured candidate division WWE3 bacterium EJ0ADIGA11YD11</name>
    <dbReference type="NCBI Taxonomy" id="500145"/>
    <lineage>
        <taxon>Bacteria</taxon>
        <taxon>Katanobacteria</taxon>
        <taxon>environmental samples</taxon>
    </lineage>
</organism>
<dbReference type="EC" id="2.5.1.145" evidence="7"/>
<dbReference type="AlphaFoldDB" id="B0KVB9"/>
<feature type="transmembrane region" description="Helical" evidence="7">
    <location>
        <begin position="220"/>
        <end position="241"/>
    </location>
</feature>
<reference evidence="8" key="2">
    <citation type="journal article" date="2008" name="Environ. Microbiol.">
        <title>Discovery and characterization of a new bacterial candidate division by an anaerobic sludge digester metagenomic approach.</title>
        <authorList>
            <person name="Guermazi S."/>
            <person name="Daegelen P."/>
            <person name="Dauga C."/>
            <person name="Riviere D."/>
            <person name="Boucher T."/>
            <person name="Godon J.J."/>
            <person name="Gyapay G."/>
            <person name="Sghir A."/>
            <person name="Pelletier E."/>
            <person name="Weissenbach J."/>
            <person name="Le Paslier D."/>
        </authorList>
    </citation>
    <scope>NUCLEOTIDE SEQUENCE</scope>
</reference>
<reference evidence="8" key="1">
    <citation type="submission" date="2007-07" db="EMBL/GenBank/DDBJ databases">
        <authorList>
            <person name="Genoscope"/>
        </authorList>
    </citation>
    <scope>NUCLEOTIDE SEQUENCE</scope>
</reference>
<evidence type="ECO:0000256" key="7">
    <source>
        <dbReference type="HAMAP-Rule" id="MF_01147"/>
    </source>
</evidence>
<comment type="similarity">
    <text evidence="1 7">Belongs to the Lgt family.</text>
</comment>
<dbReference type="GO" id="GO:0042158">
    <property type="term" value="P:lipoprotein biosynthetic process"/>
    <property type="evidence" value="ECO:0007669"/>
    <property type="project" value="UniProtKB-UniRule"/>
</dbReference>
<evidence type="ECO:0000256" key="4">
    <source>
        <dbReference type="ARBA" id="ARBA00022692"/>
    </source>
</evidence>
<dbReference type="PANTHER" id="PTHR30589">
    <property type="entry name" value="PROLIPOPROTEIN DIACYLGLYCERYL TRANSFERASE"/>
    <property type="match status" value="1"/>
</dbReference>
<feature type="transmembrane region" description="Helical" evidence="7">
    <location>
        <begin position="71"/>
        <end position="93"/>
    </location>
</feature>
<accession>B0KVB9</accession>
<keyword evidence="6 7" id="KW-0472">Membrane</keyword>
<evidence type="ECO:0000256" key="1">
    <source>
        <dbReference type="ARBA" id="ARBA00007150"/>
    </source>
</evidence>
<gene>
    <name evidence="7 8" type="primary">lgt</name>
    <name evidence="8" type="ORF">WWE3-TFM_14</name>
</gene>
<keyword evidence="2 7" id="KW-1003">Cell membrane</keyword>
<evidence type="ECO:0000256" key="5">
    <source>
        <dbReference type="ARBA" id="ARBA00022989"/>
    </source>
</evidence>